<dbReference type="AlphaFoldDB" id="A0A830QXD9"/>
<geneLocation type="plasmid" evidence="1 2">
    <name>pMM59_01</name>
</geneLocation>
<keyword evidence="1" id="KW-0614">Plasmid</keyword>
<name>A0A830QXD9_9FIRM</name>
<gene>
    <name evidence="1" type="ORF">MM59RIKEN_33960</name>
</gene>
<protein>
    <submittedName>
        <fullName evidence="1">Uncharacterized protein</fullName>
    </submittedName>
</protein>
<evidence type="ECO:0000313" key="2">
    <source>
        <dbReference type="Proteomes" id="UP000679848"/>
    </source>
</evidence>
<organism evidence="1 2">
    <name type="scientific">Pusillibacter faecalis</name>
    <dbReference type="NCBI Taxonomy" id="2714358"/>
    <lineage>
        <taxon>Bacteria</taxon>
        <taxon>Bacillati</taxon>
        <taxon>Bacillota</taxon>
        <taxon>Clostridia</taxon>
        <taxon>Eubacteriales</taxon>
        <taxon>Oscillospiraceae</taxon>
        <taxon>Pusillibacter</taxon>
    </lineage>
</organism>
<dbReference type="EMBL" id="AP023421">
    <property type="protein sequence ID" value="BCK86077.1"/>
    <property type="molecule type" value="Genomic_DNA"/>
</dbReference>
<dbReference type="KEGG" id="pfaa:MM59RIKEN_33960"/>
<reference evidence="1" key="1">
    <citation type="submission" date="2020-09" db="EMBL/GenBank/DDBJ databases">
        <title>New species isolated from human feces.</title>
        <authorList>
            <person name="Kitahara M."/>
            <person name="Shigeno Y."/>
            <person name="Shime M."/>
            <person name="Matsumoto Y."/>
            <person name="Nakamura S."/>
            <person name="Motooka D."/>
            <person name="Fukuoka S."/>
            <person name="Nishikawa H."/>
            <person name="Benno Y."/>
        </authorList>
    </citation>
    <scope>NUCLEOTIDE SEQUENCE</scope>
    <source>
        <strain evidence="1">MM59</strain>
        <plasmid evidence="1">pMM59_01</plasmid>
    </source>
</reference>
<dbReference type="Proteomes" id="UP000679848">
    <property type="component" value="Plasmid pMM59_01"/>
</dbReference>
<sequence>MSPSNPIKSMGIRSAEFQKASGNITDTEKNFCQAPLRTGGKSFHLIAPQAARRFAGKPHIRVRD</sequence>
<accession>A0A830QXD9</accession>
<proteinExistence type="predicted"/>
<evidence type="ECO:0000313" key="1">
    <source>
        <dbReference type="EMBL" id="BCK86077.1"/>
    </source>
</evidence>
<keyword evidence="2" id="KW-1185">Reference proteome</keyword>